<keyword evidence="1" id="KW-1133">Transmembrane helix</keyword>
<reference evidence="2 3" key="1">
    <citation type="submission" date="2022-06" db="EMBL/GenBank/DDBJ databases">
        <title>Actinoplanes abujensis sp. nov., isolated from Nigerian arid soil.</title>
        <authorList>
            <person name="Ding P."/>
        </authorList>
    </citation>
    <scope>NUCLEOTIDE SEQUENCE [LARGE SCALE GENOMIC DNA]</scope>
    <source>
        <strain evidence="3">TRM88002</strain>
    </source>
</reference>
<keyword evidence="1" id="KW-0812">Transmembrane</keyword>
<dbReference type="EMBL" id="JAMQOL010000078">
    <property type="protein sequence ID" value="MCM4084508.1"/>
    <property type="molecule type" value="Genomic_DNA"/>
</dbReference>
<proteinExistence type="predicted"/>
<evidence type="ECO:0000313" key="2">
    <source>
        <dbReference type="EMBL" id="MCM4084508.1"/>
    </source>
</evidence>
<dbReference type="Proteomes" id="UP001523216">
    <property type="component" value="Unassembled WGS sequence"/>
</dbReference>
<accession>A0ABT0YEN8</accession>
<sequence>MTTTLRLTVTALAILVCGLAGMGWSLLTSPYGADPNTTSAGWLFLFLAAAVAGLTVATLRGSLKAWLATCVIAVLIVLVPATYWLSEAAGSLGEAPEDTIRFTATATATATDRSSSFALGELSSFIAFAGAAGAIVLRLRPATRLALTRRRTPPAGPQD</sequence>
<feature type="transmembrane region" description="Helical" evidence="1">
    <location>
        <begin position="39"/>
        <end position="59"/>
    </location>
</feature>
<evidence type="ECO:0000313" key="3">
    <source>
        <dbReference type="Proteomes" id="UP001523216"/>
    </source>
</evidence>
<feature type="transmembrane region" description="Helical" evidence="1">
    <location>
        <begin position="66"/>
        <end position="85"/>
    </location>
</feature>
<keyword evidence="3" id="KW-1185">Reference proteome</keyword>
<keyword evidence="1" id="KW-0472">Membrane</keyword>
<name>A0ABT0YEN8_9ACTN</name>
<dbReference type="RefSeq" id="WP_251804258.1">
    <property type="nucleotide sequence ID" value="NZ_JAMQOL010000078.1"/>
</dbReference>
<gene>
    <name evidence="2" type="ORF">LXN57_43950</name>
</gene>
<protein>
    <submittedName>
        <fullName evidence="2">Uncharacterized protein</fullName>
    </submittedName>
</protein>
<feature type="transmembrane region" description="Helical" evidence="1">
    <location>
        <begin position="7"/>
        <end position="27"/>
    </location>
</feature>
<comment type="caution">
    <text evidence="2">The sequence shown here is derived from an EMBL/GenBank/DDBJ whole genome shotgun (WGS) entry which is preliminary data.</text>
</comment>
<feature type="transmembrane region" description="Helical" evidence="1">
    <location>
        <begin position="122"/>
        <end position="141"/>
    </location>
</feature>
<evidence type="ECO:0000256" key="1">
    <source>
        <dbReference type="SAM" id="Phobius"/>
    </source>
</evidence>
<organism evidence="2 3">
    <name type="scientific">Paractinoplanes hotanensis</name>
    <dbReference type="NCBI Taxonomy" id="2906497"/>
    <lineage>
        <taxon>Bacteria</taxon>
        <taxon>Bacillati</taxon>
        <taxon>Actinomycetota</taxon>
        <taxon>Actinomycetes</taxon>
        <taxon>Micromonosporales</taxon>
        <taxon>Micromonosporaceae</taxon>
        <taxon>Paractinoplanes</taxon>
    </lineage>
</organism>